<keyword evidence="6" id="KW-0482">Metalloprotease</keyword>
<dbReference type="SUPFAM" id="SSF55486">
    <property type="entry name" value="Metalloproteases ('zincins'), catalytic domain"/>
    <property type="match status" value="1"/>
</dbReference>
<reference evidence="8 9" key="1">
    <citation type="journal article" date="2016" name="Nat. Commun.">
        <title>Thousands of microbial genomes shed light on interconnected biogeochemical processes in an aquifer system.</title>
        <authorList>
            <person name="Anantharaman K."/>
            <person name="Brown C.T."/>
            <person name="Hug L.A."/>
            <person name="Sharon I."/>
            <person name="Castelle C.J."/>
            <person name="Probst A.J."/>
            <person name="Thomas B.C."/>
            <person name="Singh A."/>
            <person name="Wilkins M.J."/>
            <person name="Karaoz U."/>
            <person name="Brodie E.L."/>
            <person name="Williams K.H."/>
            <person name="Hubbard S.S."/>
            <person name="Banfield J.F."/>
        </authorList>
    </citation>
    <scope>NUCLEOTIDE SEQUENCE [LARGE SCALE GENOMIC DNA]</scope>
    <source>
        <strain evidence="9">RIFCSPLOWO2_12_FULL_64_10</strain>
    </source>
</reference>
<dbReference type="PANTHER" id="PTHR15910:SF1">
    <property type="entry name" value="ARCHAEMETZINCIN-2"/>
    <property type="match status" value="1"/>
</dbReference>
<dbReference type="InterPro" id="IPR012962">
    <property type="entry name" value="Pept_M54_archaemetzincn"/>
</dbReference>
<keyword evidence="3" id="KW-0479">Metal-binding</keyword>
<evidence type="ECO:0000256" key="3">
    <source>
        <dbReference type="ARBA" id="ARBA00022723"/>
    </source>
</evidence>
<organism evidence="8 9">
    <name type="scientific">Handelsmanbacteria sp. (strain RIFCSPLOWO2_12_FULL_64_10)</name>
    <dbReference type="NCBI Taxonomy" id="1817868"/>
    <lineage>
        <taxon>Bacteria</taxon>
        <taxon>Candidatus Handelsmaniibacteriota</taxon>
    </lineage>
</organism>
<comment type="caution">
    <text evidence="8">The sequence shown here is derived from an EMBL/GenBank/DDBJ whole genome shotgun (WGS) entry which is preliminary data.</text>
</comment>
<feature type="region of interest" description="Disordered" evidence="7">
    <location>
        <begin position="211"/>
        <end position="231"/>
    </location>
</feature>
<evidence type="ECO:0008006" key="10">
    <source>
        <dbReference type="Google" id="ProtNLM"/>
    </source>
</evidence>
<evidence type="ECO:0000313" key="8">
    <source>
        <dbReference type="EMBL" id="OGG44030.1"/>
    </source>
</evidence>
<evidence type="ECO:0000256" key="6">
    <source>
        <dbReference type="ARBA" id="ARBA00023049"/>
    </source>
</evidence>
<dbReference type="GO" id="GO:0008237">
    <property type="term" value="F:metallopeptidase activity"/>
    <property type="evidence" value="ECO:0007669"/>
    <property type="project" value="UniProtKB-KW"/>
</dbReference>
<evidence type="ECO:0000256" key="5">
    <source>
        <dbReference type="ARBA" id="ARBA00022833"/>
    </source>
</evidence>
<proteinExistence type="predicted"/>
<comment type="cofactor">
    <cofactor evidence="1">
        <name>Zn(2+)</name>
        <dbReference type="ChEBI" id="CHEBI:29105"/>
    </cofactor>
</comment>
<dbReference type="Proteomes" id="UP000178606">
    <property type="component" value="Unassembled WGS sequence"/>
</dbReference>
<dbReference type="GO" id="GO:0006508">
    <property type="term" value="P:proteolysis"/>
    <property type="evidence" value="ECO:0007669"/>
    <property type="project" value="UniProtKB-KW"/>
</dbReference>
<dbReference type="GO" id="GO:0046872">
    <property type="term" value="F:metal ion binding"/>
    <property type="evidence" value="ECO:0007669"/>
    <property type="project" value="UniProtKB-KW"/>
</dbReference>
<name>A0A1F6C4D0_HANXR</name>
<dbReference type="Gene3D" id="3.40.390.10">
    <property type="entry name" value="Collagenase (Catalytic Domain)"/>
    <property type="match status" value="1"/>
</dbReference>
<dbReference type="CDD" id="cd11375">
    <property type="entry name" value="Peptidase_M54"/>
    <property type="match status" value="1"/>
</dbReference>
<dbReference type="Pfam" id="PF07998">
    <property type="entry name" value="Peptidase_M54"/>
    <property type="match status" value="1"/>
</dbReference>
<accession>A0A1F6C4D0</accession>
<evidence type="ECO:0000256" key="4">
    <source>
        <dbReference type="ARBA" id="ARBA00022801"/>
    </source>
</evidence>
<evidence type="ECO:0000256" key="1">
    <source>
        <dbReference type="ARBA" id="ARBA00001947"/>
    </source>
</evidence>
<evidence type="ECO:0000313" key="9">
    <source>
        <dbReference type="Proteomes" id="UP000178606"/>
    </source>
</evidence>
<dbReference type="AlphaFoldDB" id="A0A1F6C4D0"/>
<sequence>MTTPALPFISLVRIGDVSPEVCARVAEGVSRRLGLACLVSGDVAPPDFAYDERRGQHCSTRLLGRLRERAEGVRVLGVADVDLFMPVLTFVFGEAILGGRAAVVSLHRLRQTVYGLPDDPGLTLLRAEREALHELGHTFGLVHCPDYTCPMHATRSVEEIDLATGGLCRACGARISEAIRGVSGNGRVRQASPEPPSRRRRSLLSALFPFLKGQPQGDAPTKPCTPKIPDE</sequence>
<keyword evidence="4" id="KW-0378">Hydrolase</keyword>
<dbReference type="InterPro" id="IPR024079">
    <property type="entry name" value="MetalloPept_cat_dom_sf"/>
</dbReference>
<dbReference type="PANTHER" id="PTHR15910">
    <property type="entry name" value="ARCHAEMETZINCIN"/>
    <property type="match status" value="1"/>
</dbReference>
<evidence type="ECO:0000256" key="7">
    <source>
        <dbReference type="SAM" id="MobiDB-lite"/>
    </source>
</evidence>
<keyword evidence="5" id="KW-0862">Zinc</keyword>
<evidence type="ECO:0000256" key="2">
    <source>
        <dbReference type="ARBA" id="ARBA00022670"/>
    </source>
</evidence>
<dbReference type="EMBL" id="MFKF01000418">
    <property type="protein sequence ID" value="OGG44030.1"/>
    <property type="molecule type" value="Genomic_DNA"/>
</dbReference>
<keyword evidence="2" id="KW-0645">Protease</keyword>
<gene>
    <name evidence="8" type="ORF">A3F84_27880</name>
</gene>
<protein>
    <recommendedName>
        <fullName evidence="10">Peptidase M54</fullName>
    </recommendedName>
</protein>